<dbReference type="EMBL" id="JAKEKT020000001">
    <property type="protein sequence ID" value="KAL1651985.1"/>
    <property type="molecule type" value="Genomic_DNA"/>
</dbReference>
<dbReference type="InterPro" id="IPR036188">
    <property type="entry name" value="FAD/NAD-bd_sf"/>
</dbReference>
<feature type="domain" description="FAD-binding" evidence="6">
    <location>
        <begin position="7"/>
        <end position="342"/>
    </location>
</feature>
<evidence type="ECO:0000259" key="6">
    <source>
        <dbReference type="Pfam" id="PF01494"/>
    </source>
</evidence>
<evidence type="ECO:0000313" key="8">
    <source>
        <dbReference type="Proteomes" id="UP001521184"/>
    </source>
</evidence>
<feature type="transmembrane region" description="Helical" evidence="5">
    <location>
        <begin position="763"/>
        <end position="782"/>
    </location>
</feature>
<comment type="caution">
    <text evidence="7">The sequence shown here is derived from an EMBL/GenBank/DDBJ whole genome shotgun (WGS) entry which is preliminary data.</text>
</comment>
<name>A0ABR3U4S5_9PEZI</name>
<proteinExistence type="inferred from homology"/>
<evidence type="ECO:0000256" key="4">
    <source>
        <dbReference type="ARBA" id="ARBA00023002"/>
    </source>
</evidence>
<dbReference type="PRINTS" id="PR00420">
    <property type="entry name" value="RNGMNOXGNASE"/>
</dbReference>
<evidence type="ECO:0000256" key="1">
    <source>
        <dbReference type="ARBA" id="ARBA00007992"/>
    </source>
</evidence>
<protein>
    <recommendedName>
        <fullName evidence="6">FAD-binding domain-containing protein</fullName>
    </recommendedName>
</protein>
<keyword evidence="8" id="KW-1185">Reference proteome</keyword>
<evidence type="ECO:0000256" key="5">
    <source>
        <dbReference type="SAM" id="Phobius"/>
    </source>
</evidence>
<keyword evidence="3" id="KW-0274">FAD</keyword>
<sequence>MGSTNFRVVIAGGSIAGLSLALMLEKNGIDFVVLDAYPEIAPQLGASIALRPNGFRIMDQLGAYEDVLRCGQYPVDEFLIHDPSGKPLVGAKNLRRESVDRYGYPVLFFTRRELVQILYDHIKSKDKILTSKRVKRVDETDDKVTVTTEDGQVFEGDLVVGADGMHSAVRQEIERKSPNQAALRTETLPANFGGVFGTSNSDLRSPKGSVIICAGKESSLYVAAGPDDTTFWMVFFKLDKTYYGRDVPCRGAKAEEEYSKKYWDHPITGDYKYSDLRKTAIVSVCTPLHEYVVENWHSGRCVIIGDSAHKVNPVGAQGGNAALESAAALTNGIMKLLQSKGPDGIPREKFDSILEDVQNLRKPRTSFLCKKSMDMQEVVAETSPFYKMMNRYIMPFLGENAMLEDICEGYPTAVSLESLPIPSRPRSAPFFDELICQPKARSIPLTVLVSTILIGLGALGFYLLPGLSGTNGTFRLVQSAVATSFLQELHIPLQSLVDADQFPGLDKLCKTLVAAFLPTVSGEADLGSKIQAAYFLIGVYLPLLSIIAIEGYRYNNKGTLLWSPSLWTGLAQFLGLGVVLPFYLLAVFFTSRKPDYWMAYSQAAPAHKVKALLPCVILAYLTPSLAMLSLPATSPLIQPAIALWQASPVLVIGATELLSRALATPPNPKATAITSTSTVSVRPEPYLTGEPHRAPVDLAPPRRLQAAAAVLSATAHVALVLYTVSSPHLSLAATFLPPSLAAATSDDDDLAATVPTIARGMSLFLRLDLLLVLAGALLWSLLTLHDLRRVGLAATGLGARSVGLLLAGWVLAGPGAATALLWAWREGVVGGFVPRRMVVAAGAGAKVGAVSGEGNGVVVEKKKKGGGEKDGVVDYAWYY</sequence>
<feature type="transmembrane region" description="Helical" evidence="5">
    <location>
        <begin position="569"/>
        <end position="590"/>
    </location>
</feature>
<keyword evidence="5" id="KW-0812">Transmembrane</keyword>
<reference evidence="7 8" key="1">
    <citation type="journal article" date="2023" name="Plant Dis.">
        <title>First Report of Diplodia intermedia Causing Canker and Dieback Diseases on Apple Trees in Canada.</title>
        <authorList>
            <person name="Ellouze W."/>
            <person name="Ilyukhin E."/>
            <person name="Sulman M."/>
            <person name="Ali S."/>
        </authorList>
    </citation>
    <scope>NUCLEOTIDE SEQUENCE [LARGE SCALE GENOMIC DNA]</scope>
    <source>
        <strain evidence="7 8">M45-28</strain>
    </source>
</reference>
<evidence type="ECO:0000313" key="7">
    <source>
        <dbReference type="EMBL" id="KAL1651985.1"/>
    </source>
</evidence>
<feature type="transmembrane region" description="Helical" evidence="5">
    <location>
        <begin position="802"/>
        <end position="824"/>
    </location>
</feature>
<keyword evidence="4" id="KW-0560">Oxidoreductase</keyword>
<dbReference type="Pfam" id="PF01494">
    <property type="entry name" value="FAD_binding_3"/>
    <property type="match status" value="1"/>
</dbReference>
<comment type="similarity">
    <text evidence="1">Belongs to the paxM FAD-dependent monooxygenase family.</text>
</comment>
<dbReference type="InterPro" id="IPR050562">
    <property type="entry name" value="FAD_mOase_fung"/>
</dbReference>
<organism evidence="7 8">
    <name type="scientific">Diplodia intermedia</name>
    <dbReference type="NCBI Taxonomy" id="856260"/>
    <lineage>
        <taxon>Eukaryota</taxon>
        <taxon>Fungi</taxon>
        <taxon>Dikarya</taxon>
        <taxon>Ascomycota</taxon>
        <taxon>Pezizomycotina</taxon>
        <taxon>Dothideomycetes</taxon>
        <taxon>Dothideomycetes incertae sedis</taxon>
        <taxon>Botryosphaeriales</taxon>
        <taxon>Botryosphaeriaceae</taxon>
        <taxon>Diplodia</taxon>
    </lineage>
</organism>
<accession>A0ABR3U4S5</accession>
<dbReference type="InterPro" id="IPR002938">
    <property type="entry name" value="FAD-bd"/>
</dbReference>
<feature type="transmembrane region" description="Helical" evidence="5">
    <location>
        <begin position="532"/>
        <end position="549"/>
    </location>
</feature>
<dbReference type="Proteomes" id="UP001521184">
    <property type="component" value="Unassembled WGS sequence"/>
</dbReference>
<feature type="transmembrane region" description="Helical" evidence="5">
    <location>
        <begin position="443"/>
        <end position="464"/>
    </location>
</feature>
<keyword evidence="5" id="KW-1133">Transmembrane helix</keyword>
<keyword evidence="5" id="KW-0472">Membrane</keyword>
<evidence type="ECO:0000256" key="3">
    <source>
        <dbReference type="ARBA" id="ARBA00022827"/>
    </source>
</evidence>
<dbReference type="PANTHER" id="PTHR47356:SF2">
    <property type="entry name" value="FAD-BINDING DOMAIN-CONTAINING PROTEIN-RELATED"/>
    <property type="match status" value="1"/>
</dbReference>
<evidence type="ECO:0000256" key="2">
    <source>
        <dbReference type="ARBA" id="ARBA00022630"/>
    </source>
</evidence>
<dbReference type="SUPFAM" id="SSF51905">
    <property type="entry name" value="FAD/NAD(P)-binding domain"/>
    <property type="match status" value="1"/>
</dbReference>
<keyword evidence="2" id="KW-0285">Flavoprotein</keyword>
<gene>
    <name evidence="7" type="ORF">SLS58_000108</name>
</gene>
<dbReference type="Gene3D" id="3.50.50.60">
    <property type="entry name" value="FAD/NAD(P)-binding domain"/>
    <property type="match status" value="1"/>
</dbReference>
<feature type="transmembrane region" description="Helical" evidence="5">
    <location>
        <begin position="636"/>
        <end position="659"/>
    </location>
</feature>
<feature type="transmembrane region" description="Helical" evidence="5">
    <location>
        <begin position="611"/>
        <end position="630"/>
    </location>
</feature>
<dbReference type="PANTHER" id="PTHR47356">
    <property type="entry name" value="FAD-DEPENDENT MONOOXYGENASE ASQG-RELATED"/>
    <property type="match status" value="1"/>
</dbReference>